<reference evidence="1" key="1">
    <citation type="submission" date="2019-12" db="EMBL/GenBank/DDBJ databases">
        <title>Genome sequencing and annotation of Brassica cretica.</title>
        <authorList>
            <person name="Studholme D.J."/>
            <person name="Sarris P."/>
        </authorList>
    </citation>
    <scope>NUCLEOTIDE SEQUENCE</scope>
    <source>
        <strain evidence="1">PFS-109/04</strain>
        <tissue evidence="1">Leaf</tissue>
    </source>
</reference>
<dbReference type="EMBL" id="QGKX02000095">
    <property type="protein sequence ID" value="KAF3573331.1"/>
    <property type="molecule type" value="Genomic_DNA"/>
</dbReference>
<dbReference type="AlphaFoldDB" id="A0A8S9RKV4"/>
<dbReference type="Proteomes" id="UP000712600">
    <property type="component" value="Unassembled WGS sequence"/>
</dbReference>
<organism evidence="1 2">
    <name type="scientific">Brassica cretica</name>
    <name type="common">Mustard</name>
    <dbReference type="NCBI Taxonomy" id="69181"/>
    <lineage>
        <taxon>Eukaryota</taxon>
        <taxon>Viridiplantae</taxon>
        <taxon>Streptophyta</taxon>
        <taxon>Embryophyta</taxon>
        <taxon>Tracheophyta</taxon>
        <taxon>Spermatophyta</taxon>
        <taxon>Magnoliopsida</taxon>
        <taxon>eudicotyledons</taxon>
        <taxon>Gunneridae</taxon>
        <taxon>Pentapetalae</taxon>
        <taxon>rosids</taxon>
        <taxon>malvids</taxon>
        <taxon>Brassicales</taxon>
        <taxon>Brassicaceae</taxon>
        <taxon>Brassiceae</taxon>
        <taxon>Brassica</taxon>
    </lineage>
</organism>
<name>A0A8S9RKV4_BRACR</name>
<gene>
    <name evidence="1" type="ORF">F2Q69_00058092</name>
</gene>
<sequence length="139" mass="14834">MDSSCWTDVSLNKNRGWRWREGGILLAGLMSLSSRIKGWIEVDLRMRALRGPGLEANFLIPGGLPGFLLGGKALVLVSTVSLSLGRGPRLSEIGTLSLCSSVSWISWGTLINGSTLGGPNLSAIGTRSRDRFIVVSPPI</sequence>
<accession>A0A8S9RKV4</accession>
<proteinExistence type="predicted"/>
<comment type="caution">
    <text evidence="1">The sequence shown here is derived from an EMBL/GenBank/DDBJ whole genome shotgun (WGS) entry which is preliminary data.</text>
</comment>
<evidence type="ECO:0000313" key="1">
    <source>
        <dbReference type="EMBL" id="KAF3573331.1"/>
    </source>
</evidence>
<protein>
    <submittedName>
        <fullName evidence="1">Uncharacterized protein</fullName>
    </submittedName>
</protein>
<evidence type="ECO:0000313" key="2">
    <source>
        <dbReference type="Proteomes" id="UP000712600"/>
    </source>
</evidence>